<dbReference type="EMBL" id="LOSN02000002">
    <property type="protein sequence ID" value="PNP20109.1"/>
    <property type="molecule type" value="Genomic_DNA"/>
</dbReference>
<dbReference type="Proteomes" id="UP000565155">
    <property type="component" value="Unassembled WGS sequence"/>
</dbReference>
<proteinExistence type="predicted"/>
<evidence type="ECO:0000256" key="1">
    <source>
        <dbReference type="SAM" id="SignalP"/>
    </source>
</evidence>
<evidence type="ECO:0000313" key="5">
    <source>
        <dbReference type="EMBL" id="PNP20109.1"/>
    </source>
</evidence>
<dbReference type="OrthoDB" id="5812146at2"/>
<protein>
    <submittedName>
        <fullName evidence="2">Transcriptional regulator</fullName>
    </submittedName>
</protein>
<dbReference type="Proteomes" id="UP000054316">
    <property type="component" value="Unassembled WGS sequence"/>
</dbReference>
<dbReference type="Proteomes" id="UP000714625">
    <property type="component" value="Unassembled WGS sequence"/>
</dbReference>
<dbReference type="STRING" id="663.BAU10_23005"/>
<dbReference type="EMBL" id="AAXMUW010000067">
    <property type="protein sequence ID" value="EGQ9137642.1"/>
    <property type="molecule type" value="Genomic_DNA"/>
</dbReference>
<dbReference type="eggNOG" id="ENOG502Z7PA">
    <property type="taxonomic scope" value="Bacteria"/>
</dbReference>
<sequence>MKKWLAPVLLGMLATGCASVEQVEMSPKGQQQVITQSGDIQWVPLNVPVVTEFALTDKSQMLLDGNSAGAIAAFALPGNRGSLDIKLETFVSKELQFYAPNVAVMNSAGETIYQADFSKFKYEPAKLLDNDKFVLDLNVIPDMTGNDLHVLVYTTSADLKGSTQVLHPAKAFAMARHTQPPDIADPLAKHSPLGQFRFSVSANDIVNTKIVAKNDNIPQGTDLTSYYYSSIEAAVAANDIPKALTLLDEAKELGIEGAQQVFVKAVNRK</sequence>
<dbReference type="AlphaFoldDB" id="A0A0H0YIR4"/>
<evidence type="ECO:0000313" key="8">
    <source>
        <dbReference type="Proteomes" id="UP000565155"/>
    </source>
</evidence>
<name>A0A0H0YIR4_VIBAL</name>
<dbReference type="InterPro" id="IPR010794">
    <property type="entry name" value="MalM"/>
</dbReference>
<dbReference type="EMBL" id="JABCMA010000004">
    <property type="protein sequence ID" value="NMR73161.1"/>
    <property type="molecule type" value="Genomic_DNA"/>
</dbReference>
<evidence type="ECO:0000313" key="2">
    <source>
        <dbReference type="EMBL" id="EGQ9137642.1"/>
    </source>
</evidence>
<comment type="caution">
    <text evidence="2">The sequence shown here is derived from an EMBL/GenBank/DDBJ whole genome shotgun (WGS) entry which is preliminary data.</text>
</comment>
<keyword evidence="6" id="KW-1185">Reference proteome</keyword>
<feature type="signal peptide" evidence="1">
    <location>
        <begin position="1"/>
        <end position="20"/>
    </location>
</feature>
<reference evidence="3 8" key="4">
    <citation type="submission" date="2020-04" db="EMBL/GenBank/DDBJ databases">
        <title>Whole-genome sequencing of Vibrio spp. from China reveals different genetic environments of blaCTX-M-14 among diverse lineages.</title>
        <authorList>
            <person name="Zheng Z."/>
            <person name="Ye L."/>
            <person name="Chen S."/>
        </authorList>
    </citation>
    <scope>NUCLEOTIDE SEQUENCE [LARGE SCALE GENOMIC DNA]</scope>
    <source>
        <strain evidence="3 8">Vb1636</strain>
    </source>
</reference>
<feature type="chain" id="PRO_5014515123" evidence="1">
    <location>
        <begin position="21"/>
        <end position="269"/>
    </location>
</feature>
<evidence type="ECO:0000313" key="7">
    <source>
        <dbReference type="Proteomes" id="UP000532247"/>
    </source>
</evidence>
<keyword evidence="1" id="KW-0732">Signal</keyword>
<dbReference type="Proteomes" id="UP000532247">
    <property type="component" value="Unassembled WGS sequence"/>
</dbReference>
<evidence type="ECO:0000313" key="4">
    <source>
        <dbReference type="EMBL" id="NOI08410.1"/>
    </source>
</evidence>
<organism evidence="2 9">
    <name type="scientific">Vibrio alginolyticus</name>
    <dbReference type="NCBI Taxonomy" id="663"/>
    <lineage>
        <taxon>Bacteria</taxon>
        <taxon>Pseudomonadati</taxon>
        <taxon>Pseudomonadota</taxon>
        <taxon>Gammaproteobacteria</taxon>
        <taxon>Vibrionales</taxon>
        <taxon>Vibrionaceae</taxon>
        <taxon>Vibrio</taxon>
    </lineage>
</organism>
<dbReference type="Pfam" id="PF07148">
    <property type="entry name" value="MalM"/>
    <property type="match status" value="1"/>
</dbReference>
<evidence type="ECO:0000313" key="6">
    <source>
        <dbReference type="Proteomes" id="UP000054316"/>
    </source>
</evidence>
<reference evidence="2" key="3">
    <citation type="submission" date="2019-11" db="EMBL/GenBank/DDBJ databases">
        <authorList>
            <consortium name="PulseNet: The National Subtyping Network for Foodborne Disease Surveillance"/>
            <person name="Tarr C.L."/>
            <person name="Trees E."/>
            <person name="Katz L.S."/>
            <person name="Carleton-Romer H.A."/>
            <person name="Stroika S."/>
            <person name="Kucerova Z."/>
            <person name="Roache K.F."/>
            <person name="Sabol A.L."/>
            <person name="Besser J."/>
            <person name="Gerner-Smidt P."/>
        </authorList>
    </citation>
    <scope>NUCLEOTIDE SEQUENCE</scope>
    <source>
        <strain evidence="2">PNUSAV001129</strain>
    </source>
</reference>
<reference evidence="5 6" key="1">
    <citation type="submission" date="2017-12" db="EMBL/GenBank/DDBJ databases">
        <title>FDA dAtabase for Regulatory Grade micrObial Sequences (FDA-ARGOS): Supporting development and validation of Infectious Disease Dx tests.</title>
        <authorList>
            <person name="Hoffmann M."/>
            <person name="Allard M."/>
            <person name="Evans P."/>
            <person name="Brown E."/>
            <person name="Tallon L.J."/>
            <person name="Sadzewicz L."/>
            <person name="Sengamalay N."/>
            <person name="Ott S."/>
            <person name="Godinez A."/>
            <person name="Nagaraj S."/>
            <person name="Vavikolanu K."/>
            <person name="Aluvathingal J."/>
            <person name="Nadendla S."/>
            <person name="Hobson J."/>
            <person name="Sichtig H."/>
        </authorList>
    </citation>
    <scope>NUCLEOTIDE SEQUENCE [LARGE SCALE GENOMIC DNA]</scope>
    <source>
        <strain evidence="6">ATCC 17749</strain>
        <strain evidence="5">FDAARGOS_97</strain>
    </source>
</reference>
<dbReference type="RefSeq" id="WP_005374786.1">
    <property type="nucleotide sequence ID" value="NZ_AP023186.1"/>
</dbReference>
<dbReference type="GeneID" id="75165375"/>
<evidence type="ECO:0000313" key="9">
    <source>
        <dbReference type="Proteomes" id="UP000714625"/>
    </source>
</evidence>
<evidence type="ECO:0000313" key="3">
    <source>
        <dbReference type="EMBL" id="NMR73161.1"/>
    </source>
</evidence>
<accession>A0A0H0YIR4</accession>
<gene>
    <name evidence="5" type="ORF">AL553_020940</name>
    <name evidence="4" type="ORF">F0254_05945</name>
    <name evidence="2" type="ORF">GHY86_21195</name>
    <name evidence="3" type="ORF">HKB35_05935</name>
</gene>
<dbReference type="GO" id="GO:0008643">
    <property type="term" value="P:carbohydrate transport"/>
    <property type="evidence" value="ECO:0007669"/>
    <property type="project" value="InterPro"/>
</dbReference>
<dbReference type="GO" id="GO:0042597">
    <property type="term" value="C:periplasmic space"/>
    <property type="evidence" value="ECO:0007669"/>
    <property type="project" value="InterPro"/>
</dbReference>
<reference evidence="4 7" key="2">
    <citation type="submission" date="2019-09" db="EMBL/GenBank/DDBJ databases">
        <title>Draft genome sequencing and comparative genomics of hatchery-associated Vibrios.</title>
        <authorList>
            <person name="Kehlet-Delgado H."/>
            <person name="Mueller R.S."/>
        </authorList>
    </citation>
    <scope>NUCLEOTIDE SEQUENCE [LARGE SCALE GENOMIC DNA]</scope>
    <source>
        <strain evidence="4 7">081416A</strain>
    </source>
</reference>
<dbReference type="PROSITE" id="PS51257">
    <property type="entry name" value="PROKAR_LIPOPROTEIN"/>
    <property type="match status" value="1"/>
</dbReference>
<dbReference type="EMBL" id="VTYF01000002">
    <property type="protein sequence ID" value="NOI08410.1"/>
    <property type="molecule type" value="Genomic_DNA"/>
</dbReference>